<evidence type="ECO:0000256" key="2">
    <source>
        <dbReference type="SAM" id="Phobius"/>
    </source>
</evidence>
<dbReference type="Pfam" id="PF09534">
    <property type="entry name" value="Trp_oprn_chp"/>
    <property type="match status" value="1"/>
</dbReference>
<evidence type="ECO:0000313" key="4">
    <source>
        <dbReference type="Proteomes" id="UP000523079"/>
    </source>
</evidence>
<feature type="transmembrane region" description="Helical" evidence="2">
    <location>
        <begin position="134"/>
        <end position="155"/>
    </location>
</feature>
<feature type="compositionally biased region" description="Acidic residues" evidence="1">
    <location>
        <begin position="220"/>
        <end position="230"/>
    </location>
</feature>
<keyword evidence="4" id="KW-1185">Reference proteome</keyword>
<feature type="transmembrane region" description="Helical" evidence="2">
    <location>
        <begin position="88"/>
        <end position="108"/>
    </location>
</feature>
<feature type="compositionally biased region" description="Basic and acidic residues" evidence="1">
    <location>
        <begin position="255"/>
        <end position="269"/>
    </location>
</feature>
<evidence type="ECO:0000313" key="3">
    <source>
        <dbReference type="EMBL" id="MBA8795199.1"/>
    </source>
</evidence>
<comment type="caution">
    <text evidence="3">The sequence shown here is derived from an EMBL/GenBank/DDBJ whole genome shotgun (WGS) entry which is preliminary data.</text>
</comment>
<gene>
    <name evidence="3" type="ORF">FHX74_002827</name>
</gene>
<organism evidence="3 4">
    <name type="scientific">Microlunatus kandeliicorticis</name>
    <dbReference type="NCBI Taxonomy" id="1759536"/>
    <lineage>
        <taxon>Bacteria</taxon>
        <taxon>Bacillati</taxon>
        <taxon>Actinomycetota</taxon>
        <taxon>Actinomycetes</taxon>
        <taxon>Propionibacteriales</taxon>
        <taxon>Propionibacteriaceae</taxon>
        <taxon>Microlunatus</taxon>
    </lineage>
</organism>
<keyword evidence="2" id="KW-0812">Transmembrane</keyword>
<accession>A0A7W3ITZ3</accession>
<feature type="transmembrane region" description="Helical" evidence="2">
    <location>
        <begin position="62"/>
        <end position="81"/>
    </location>
</feature>
<protein>
    <submittedName>
        <fullName evidence="3">Putative membrane protein (TIGR02234 family)</fullName>
    </submittedName>
</protein>
<dbReference type="RefSeq" id="WP_182560787.1">
    <property type="nucleotide sequence ID" value="NZ_JACGWT010000004.1"/>
</dbReference>
<dbReference type="Proteomes" id="UP000523079">
    <property type="component" value="Unassembled WGS sequence"/>
</dbReference>
<feature type="compositionally biased region" description="Low complexity" evidence="1">
    <location>
        <begin position="172"/>
        <end position="184"/>
    </location>
</feature>
<keyword evidence="2" id="KW-1133">Transmembrane helix</keyword>
<keyword evidence="2" id="KW-0472">Membrane</keyword>
<name>A0A7W3ITZ3_9ACTN</name>
<feature type="region of interest" description="Disordered" evidence="1">
    <location>
        <begin position="165"/>
        <end position="269"/>
    </location>
</feature>
<proteinExistence type="predicted"/>
<dbReference type="EMBL" id="JACGWT010000004">
    <property type="protein sequence ID" value="MBA8795199.1"/>
    <property type="molecule type" value="Genomic_DNA"/>
</dbReference>
<evidence type="ECO:0000256" key="1">
    <source>
        <dbReference type="SAM" id="MobiDB-lite"/>
    </source>
</evidence>
<reference evidence="3 4" key="1">
    <citation type="submission" date="2020-07" db="EMBL/GenBank/DDBJ databases">
        <title>Sequencing the genomes of 1000 actinobacteria strains.</title>
        <authorList>
            <person name="Klenk H.-P."/>
        </authorList>
    </citation>
    <scope>NUCLEOTIDE SEQUENCE [LARGE SCALE GENOMIC DNA]</scope>
    <source>
        <strain evidence="3 4">DSM 100723</strain>
    </source>
</reference>
<dbReference type="InterPro" id="IPR019051">
    <property type="entry name" value="Trp_biosyn_TM_oprn/chp"/>
</dbReference>
<sequence length="269" mass="27441">MSAPTETRSRSLALGGLALAGLAGLVTGSQAWWRARGAGDRSSGGLGTAIDVAFTGTDATGGLTAALSVVVLAGTLLALVLRATGRRVLAVLVAVVAGAMAVVGFLRLRPSAAVVADRVQQTTLLDAYRLEPTWWNLGYAAAGLVGLAAAVLMLLRAGRWPRRPDRFRRDAGSPAVAAASVPADPDTDPARWWRAQDAGIDPTTLEPGADPARLEPAGDPAEDVAVDPTEEAGTGASGFGGGPNPLVGRRTAAKRTADGDLPRRDAPDT</sequence>
<dbReference type="AlphaFoldDB" id="A0A7W3ITZ3"/>